<protein>
    <submittedName>
        <fullName evidence="1">DUF466 domain-containing protein</fullName>
    </submittedName>
</protein>
<dbReference type="AlphaFoldDB" id="A0A2S2CYU6"/>
<proteinExistence type="predicted"/>
<dbReference type="InterPro" id="IPR007423">
    <property type="entry name" value="Sel_put"/>
</dbReference>
<evidence type="ECO:0000313" key="1">
    <source>
        <dbReference type="EMBL" id="AWK89659.1"/>
    </source>
</evidence>
<dbReference type="Proteomes" id="UP000245629">
    <property type="component" value="Plasmid unnamed2"/>
</dbReference>
<gene>
    <name evidence="1" type="ORF">DEW08_27110</name>
</gene>
<dbReference type="EMBL" id="CP029357">
    <property type="protein sequence ID" value="AWK89659.1"/>
    <property type="molecule type" value="Genomic_DNA"/>
</dbReference>
<dbReference type="KEGG" id="azz:DEW08_27110"/>
<dbReference type="RefSeq" id="WP_109333176.1">
    <property type="nucleotide sequence ID" value="NZ_CP029357.1"/>
</dbReference>
<reference evidence="2" key="1">
    <citation type="submission" date="2018-05" db="EMBL/GenBank/DDBJ databases">
        <title>Azospirillum thermophila sp. nov., a novel isolated from hot spring.</title>
        <authorList>
            <person name="Zhao Z."/>
        </authorList>
    </citation>
    <scope>NUCLEOTIDE SEQUENCE [LARGE SCALE GENOMIC DNA]</scope>
    <source>
        <strain evidence="2">CFH 70021</strain>
        <plasmid evidence="2">unnamed2</plasmid>
    </source>
</reference>
<organism evidence="1 2">
    <name type="scientific">Azospirillum thermophilum</name>
    <dbReference type="NCBI Taxonomy" id="2202148"/>
    <lineage>
        <taxon>Bacteria</taxon>
        <taxon>Pseudomonadati</taxon>
        <taxon>Pseudomonadota</taxon>
        <taxon>Alphaproteobacteria</taxon>
        <taxon>Rhodospirillales</taxon>
        <taxon>Azospirillaceae</taxon>
        <taxon>Azospirillum</taxon>
    </lineage>
</organism>
<name>A0A2S2CYU6_9PROT</name>
<dbReference type="Pfam" id="PF04328">
    <property type="entry name" value="Sel_put"/>
    <property type="match status" value="1"/>
</dbReference>
<keyword evidence="1" id="KW-0614">Plasmid</keyword>
<sequence length="66" mass="7838">MTERRGVVLHALRAGWQGLRQVTGDDAFERYLERHRKLHPEVPPLSREEFYVSELDRKWSGVNRCC</sequence>
<dbReference type="OrthoDB" id="9814284at2"/>
<geneLocation type="plasmid" evidence="1 2">
    <name>unnamed2</name>
</geneLocation>
<keyword evidence="2" id="KW-1185">Reference proteome</keyword>
<accession>A0A2S2CYU6</accession>
<evidence type="ECO:0000313" key="2">
    <source>
        <dbReference type="Proteomes" id="UP000245629"/>
    </source>
</evidence>